<evidence type="ECO:0000256" key="1">
    <source>
        <dbReference type="SAM" id="Phobius"/>
    </source>
</evidence>
<accession>A0A248W1I8</accession>
<evidence type="ECO:0000313" key="2">
    <source>
        <dbReference type="EMBL" id="ASW04420.1"/>
    </source>
</evidence>
<feature type="transmembrane region" description="Helical" evidence="1">
    <location>
        <begin position="101"/>
        <end position="121"/>
    </location>
</feature>
<dbReference type="Proteomes" id="UP000215158">
    <property type="component" value="Plasmid pBN5"/>
</dbReference>
<dbReference type="OrthoDB" id="9007827at2"/>
<dbReference type="AlphaFoldDB" id="A0A248W1I8"/>
<keyword evidence="2" id="KW-0614">Plasmid</keyword>
<name>A0A248W1I8_9BURK</name>
<geneLocation type="plasmid" evidence="2 3">
    <name>pBN5</name>
</geneLocation>
<dbReference type="EMBL" id="CP022995">
    <property type="protein sequence ID" value="ASW04420.1"/>
    <property type="molecule type" value="Genomic_DNA"/>
</dbReference>
<keyword evidence="1" id="KW-0812">Transmembrane</keyword>
<dbReference type="RefSeq" id="WP_095424030.1">
    <property type="nucleotide sequence ID" value="NZ_CP022995.1"/>
</dbReference>
<evidence type="ECO:0000313" key="3">
    <source>
        <dbReference type="Proteomes" id="UP000215158"/>
    </source>
</evidence>
<proteinExistence type="predicted"/>
<keyword evidence="1" id="KW-1133">Transmembrane helix</keyword>
<reference evidence="2 3" key="1">
    <citation type="submission" date="2017-08" db="EMBL/GenBank/DDBJ databases">
        <title>Identification and genetic characteristics of simultaneous BTEX- and naphthalene-degrading Paraburkholderia sp. BN5 isolated from petroleum-contaminated soil.</title>
        <authorList>
            <person name="Lee Y."/>
            <person name="Jeon C.O."/>
        </authorList>
    </citation>
    <scope>NUCLEOTIDE SEQUENCE [LARGE SCALE GENOMIC DNA]</scope>
    <source>
        <strain evidence="2 3">BN5</strain>
        <plasmid evidence="2 3">pBN5</plasmid>
    </source>
</reference>
<organism evidence="2 3">
    <name type="scientific">Paraburkholderia aromaticivorans</name>
    <dbReference type="NCBI Taxonomy" id="2026199"/>
    <lineage>
        <taxon>Bacteria</taxon>
        <taxon>Pseudomonadati</taxon>
        <taxon>Pseudomonadota</taxon>
        <taxon>Betaproteobacteria</taxon>
        <taxon>Burkholderiales</taxon>
        <taxon>Burkholderiaceae</taxon>
        <taxon>Paraburkholderia</taxon>
    </lineage>
</organism>
<sequence length="157" mass="18072">MSHLNHTNIFWIVAAAIVAMIAYRKLAPYLRGRMKGEPVLDHVQRVAHEQEQYRLRQRDLNMTRQKAVRVRAINAGVLIGFMCLASYLMRQAGFQVTNNTILSFGVYVVIGLLACSLAKAVPAELFAGLNWHSRIDVRLYYVWLWPLNVIKAIRRKH</sequence>
<protein>
    <submittedName>
        <fullName evidence="2">Uncharacterized protein</fullName>
    </submittedName>
</protein>
<gene>
    <name evidence="2" type="ORF">CJU94_40475</name>
</gene>
<dbReference type="KEGG" id="parb:CJU94_40475"/>
<keyword evidence="3" id="KW-1185">Reference proteome</keyword>
<feature type="transmembrane region" description="Helical" evidence="1">
    <location>
        <begin position="6"/>
        <end position="23"/>
    </location>
</feature>
<feature type="transmembrane region" description="Helical" evidence="1">
    <location>
        <begin position="72"/>
        <end position="89"/>
    </location>
</feature>
<keyword evidence="1" id="KW-0472">Membrane</keyword>